<evidence type="ECO:0000256" key="5">
    <source>
        <dbReference type="ARBA" id="ARBA00023180"/>
    </source>
</evidence>
<dbReference type="Gene3D" id="4.10.400.10">
    <property type="entry name" value="Low-density Lipoprotein Receptor"/>
    <property type="match status" value="1"/>
</dbReference>
<dbReference type="SMART" id="SM00063">
    <property type="entry name" value="FRI"/>
    <property type="match status" value="1"/>
</dbReference>
<feature type="non-terminal residue" evidence="10">
    <location>
        <position position="1"/>
    </location>
</feature>
<dbReference type="AlphaFoldDB" id="A0A091WP79"/>
<comment type="caution">
    <text evidence="6">Lacks conserved residue(s) required for the propagation of feature annotation.</text>
</comment>
<reference evidence="10 11" key="1">
    <citation type="submission" date="2014-04" db="EMBL/GenBank/DDBJ databases">
        <title>Genome evolution of avian class.</title>
        <authorList>
            <person name="Zhang G."/>
            <person name="Li C."/>
        </authorList>
    </citation>
    <scope>NUCLEOTIDE SEQUENCE [LARGE SCALE GENOMIC DNA]</scope>
    <source>
        <strain evidence="10">BGI_N306</strain>
    </source>
</reference>
<accession>A0A091WP79</accession>
<dbReference type="SMART" id="SM00042">
    <property type="entry name" value="CUB"/>
    <property type="match status" value="1"/>
</dbReference>
<dbReference type="InterPro" id="IPR036790">
    <property type="entry name" value="Frizzled_dom_sf"/>
</dbReference>
<dbReference type="Pfam" id="PF00431">
    <property type="entry name" value="CUB"/>
    <property type="match status" value="1"/>
</dbReference>
<dbReference type="PROSITE" id="PS01180">
    <property type="entry name" value="CUB"/>
    <property type="match status" value="1"/>
</dbReference>
<sequence length="277" mass="30064">CGGTLRGPEGSFSSPNYPSPYPPNALCIWRIEVGPGLAIQLKMETFKDRLWGGAGQLRCPPQPHPSPHNPGRFCGHQLPPTLTSSRHVMTILFVADEGVADDGFFATYQARNATEKTCSPTEFSCGNGECRALESVCDGWHDCPDGTDELNCTGVSYPAFGSVCEPVDVEMCLGLGYNATSFPNIWLAIPDQEGAAEVLQDYQTLMELACYQHLRLLICSLFVPKCTLDGGVLQPCRAVCLAAELRCQQSLGFLGILWPINCNILPDSSDPVECFQP</sequence>
<dbReference type="Gene3D" id="2.60.120.290">
    <property type="entry name" value="Spermadhesin, CUB domain"/>
    <property type="match status" value="1"/>
</dbReference>
<feature type="disulfide bond" evidence="7">
    <location>
        <begin position="125"/>
        <end position="143"/>
    </location>
</feature>
<dbReference type="PANTHER" id="PTHR24251:SF30">
    <property type="entry name" value="MEMBRANE FRIZZLED-RELATED PROTEIN"/>
    <property type="match status" value="1"/>
</dbReference>
<dbReference type="CDD" id="cd00112">
    <property type="entry name" value="LDLa"/>
    <property type="match status" value="1"/>
</dbReference>
<evidence type="ECO:0000259" key="8">
    <source>
        <dbReference type="PROSITE" id="PS01180"/>
    </source>
</evidence>
<dbReference type="InterPro" id="IPR020067">
    <property type="entry name" value="Frizzled_dom"/>
</dbReference>
<keyword evidence="5" id="KW-0325">Glycoprotein</keyword>
<evidence type="ECO:0000256" key="2">
    <source>
        <dbReference type="ARBA" id="ARBA00022729"/>
    </source>
</evidence>
<feature type="domain" description="FZ" evidence="9">
    <location>
        <begin position="159"/>
        <end position="277"/>
    </location>
</feature>
<evidence type="ECO:0000313" key="10">
    <source>
        <dbReference type="EMBL" id="KFR16718.1"/>
    </source>
</evidence>
<dbReference type="InterPro" id="IPR000859">
    <property type="entry name" value="CUB_dom"/>
</dbReference>
<dbReference type="InterPro" id="IPR002172">
    <property type="entry name" value="LDrepeatLR_classA_rpt"/>
</dbReference>
<comment type="subcellular location">
    <subcellularLocation>
        <location evidence="1">Cell membrane</location>
        <topology evidence="1">Single-pass membrane protein</topology>
    </subcellularLocation>
</comment>
<dbReference type="STRING" id="30419.A0A091WP79"/>
<dbReference type="SUPFAM" id="SSF49854">
    <property type="entry name" value="Spermadhesin, CUB domain"/>
    <property type="match status" value="1"/>
</dbReference>
<evidence type="ECO:0000256" key="7">
    <source>
        <dbReference type="PROSITE-ProRule" id="PRU00124"/>
    </source>
</evidence>
<dbReference type="PROSITE" id="PS50068">
    <property type="entry name" value="LDLRA_2"/>
    <property type="match status" value="1"/>
</dbReference>
<dbReference type="SUPFAM" id="SSF57424">
    <property type="entry name" value="LDL receptor-like module"/>
    <property type="match status" value="1"/>
</dbReference>
<dbReference type="InterPro" id="IPR036055">
    <property type="entry name" value="LDL_receptor-like_sf"/>
</dbReference>
<evidence type="ECO:0000259" key="9">
    <source>
        <dbReference type="PROSITE" id="PS50038"/>
    </source>
</evidence>
<evidence type="ECO:0000313" key="11">
    <source>
        <dbReference type="Proteomes" id="UP000053605"/>
    </source>
</evidence>
<evidence type="ECO:0000256" key="1">
    <source>
        <dbReference type="ARBA" id="ARBA00004162"/>
    </source>
</evidence>
<evidence type="ECO:0000256" key="4">
    <source>
        <dbReference type="ARBA" id="ARBA00023157"/>
    </source>
</evidence>
<dbReference type="Gene3D" id="1.10.2000.10">
    <property type="entry name" value="Frizzled cysteine-rich domain"/>
    <property type="match status" value="1"/>
</dbReference>
<dbReference type="Pfam" id="PF01392">
    <property type="entry name" value="Fz"/>
    <property type="match status" value="1"/>
</dbReference>
<dbReference type="CDD" id="cd00041">
    <property type="entry name" value="CUB"/>
    <property type="match status" value="1"/>
</dbReference>
<evidence type="ECO:0000256" key="3">
    <source>
        <dbReference type="ARBA" id="ARBA00022737"/>
    </source>
</evidence>
<dbReference type="PROSITE" id="PS50038">
    <property type="entry name" value="FZ"/>
    <property type="match status" value="1"/>
</dbReference>
<keyword evidence="4 7" id="KW-1015">Disulfide bond</keyword>
<dbReference type="SUPFAM" id="SSF63501">
    <property type="entry name" value="Frizzled cysteine-rich domain"/>
    <property type="match status" value="1"/>
</dbReference>
<protein>
    <submittedName>
        <fullName evidence="10">Membrane frizzled-related protein</fullName>
    </submittedName>
</protein>
<evidence type="ECO:0000256" key="6">
    <source>
        <dbReference type="PROSITE-ProRule" id="PRU00090"/>
    </source>
</evidence>
<keyword evidence="3" id="KW-0677">Repeat</keyword>
<organism evidence="10 11">
    <name type="scientific">Opisthocomus hoazin</name>
    <name type="common">Hoatzin</name>
    <name type="synonym">Phasianus hoazin</name>
    <dbReference type="NCBI Taxonomy" id="30419"/>
    <lineage>
        <taxon>Eukaryota</taxon>
        <taxon>Metazoa</taxon>
        <taxon>Chordata</taxon>
        <taxon>Craniata</taxon>
        <taxon>Vertebrata</taxon>
        <taxon>Euteleostomi</taxon>
        <taxon>Archelosauria</taxon>
        <taxon>Archosauria</taxon>
        <taxon>Dinosauria</taxon>
        <taxon>Saurischia</taxon>
        <taxon>Theropoda</taxon>
        <taxon>Coelurosauria</taxon>
        <taxon>Aves</taxon>
        <taxon>Neognathae</taxon>
        <taxon>Neoaves</taxon>
        <taxon>Opisthocomiformes</taxon>
        <taxon>Opisthocomidae</taxon>
        <taxon>Opisthocomus</taxon>
    </lineage>
</organism>
<dbReference type="Proteomes" id="UP000053605">
    <property type="component" value="Unassembled WGS sequence"/>
</dbReference>
<dbReference type="FunFam" id="4.10.400.10:FF:000034">
    <property type="entry name" value="Low-density lipoprotein receptor-related protein 2"/>
    <property type="match status" value="1"/>
</dbReference>
<dbReference type="Pfam" id="PF00057">
    <property type="entry name" value="Ldl_recept_a"/>
    <property type="match status" value="1"/>
</dbReference>
<gene>
    <name evidence="10" type="ORF">N306_10354</name>
</gene>
<dbReference type="CDD" id="cd07066">
    <property type="entry name" value="CRD_FZ"/>
    <property type="match status" value="1"/>
</dbReference>
<dbReference type="SMART" id="SM00192">
    <property type="entry name" value="LDLa"/>
    <property type="match status" value="1"/>
</dbReference>
<feature type="disulfide bond" evidence="7">
    <location>
        <begin position="137"/>
        <end position="152"/>
    </location>
</feature>
<keyword evidence="2" id="KW-0732">Signal</keyword>
<feature type="domain" description="CUB" evidence="8">
    <location>
        <begin position="1"/>
        <end position="111"/>
    </location>
</feature>
<keyword evidence="11" id="KW-1185">Reference proteome</keyword>
<name>A0A091WP79_OPIHO</name>
<proteinExistence type="predicted"/>
<feature type="non-terminal residue" evidence="10">
    <location>
        <position position="277"/>
    </location>
</feature>
<dbReference type="PhylomeDB" id="A0A091WP79"/>
<dbReference type="InterPro" id="IPR035914">
    <property type="entry name" value="Sperma_CUB_dom_sf"/>
</dbReference>
<dbReference type="PANTHER" id="PTHR24251">
    <property type="entry name" value="OVOCHYMASE-RELATED"/>
    <property type="match status" value="1"/>
</dbReference>
<feature type="disulfide bond" evidence="7">
    <location>
        <begin position="118"/>
        <end position="130"/>
    </location>
</feature>
<dbReference type="EMBL" id="KK736013">
    <property type="protein sequence ID" value="KFR16718.1"/>
    <property type="molecule type" value="Genomic_DNA"/>
</dbReference>
<dbReference type="GO" id="GO:0005886">
    <property type="term" value="C:plasma membrane"/>
    <property type="evidence" value="ECO:0007669"/>
    <property type="project" value="UniProtKB-SubCell"/>
</dbReference>